<dbReference type="Proteomes" id="UP000054937">
    <property type="component" value="Unassembled WGS sequence"/>
</dbReference>
<organism evidence="3 4">
    <name type="scientific">Pseudocohnilembus persalinus</name>
    <name type="common">Ciliate</name>
    <dbReference type="NCBI Taxonomy" id="266149"/>
    <lineage>
        <taxon>Eukaryota</taxon>
        <taxon>Sar</taxon>
        <taxon>Alveolata</taxon>
        <taxon>Ciliophora</taxon>
        <taxon>Intramacronucleata</taxon>
        <taxon>Oligohymenophorea</taxon>
        <taxon>Scuticociliatia</taxon>
        <taxon>Philasterida</taxon>
        <taxon>Pseudocohnilembidae</taxon>
        <taxon>Pseudocohnilembus</taxon>
    </lineage>
</organism>
<proteinExistence type="predicted"/>
<evidence type="ECO:0000256" key="1">
    <source>
        <dbReference type="SAM" id="Coils"/>
    </source>
</evidence>
<name>A0A0V0R0U3_PSEPJ</name>
<accession>A0A0V0R0U3</accession>
<keyword evidence="1" id="KW-0175">Coiled coil</keyword>
<gene>
    <name evidence="3" type="ORF">PPERSA_12330</name>
</gene>
<dbReference type="InParanoid" id="A0A0V0R0U3"/>
<feature type="coiled-coil region" evidence="1">
    <location>
        <begin position="501"/>
        <end position="528"/>
    </location>
</feature>
<evidence type="ECO:0000256" key="2">
    <source>
        <dbReference type="SAM" id="MobiDB-lite"/>
    </source>
</evidence>
<feature type="compositionally biased region" description="Basic and acidic residues" evidence="2">
    <location>
        <begin position="248"/>
        <end position="261"/>
    </location>
</feature>
<dbReference type="EMBL" id="LDAU01000070">
    <property type="protein sequence ID" value="KRX08175.1"/>
    <property type="molecule type" value="Genomic_DNA"/>
</dbReference>
<protein>
    <submittedName>
        <fullName evidence="3">Uncharacterized protein</fullName>
    </submittedName>
</protein>
<sequence>MNVRAIQQLDLQLKLNQSKNYLIYAENYPFTSYQLKLKRVLSFLMKKLIKYLTNSKEDLEYLKIIFQILKYLNYNTDLQKERVEKDFINILDYLKKFIPNEEIEVNLVNVYNNAKKIKKSPLNQMFYFQKVVHFFLSNQATNQNIQINMPQAQKNIQRQLQLAQIFHKSYEIDYLKVLQERIKNLIHFLEKEQSQSNRFLEQQYIFWIFQFANTTLKNIKITLKNFHQTVKQLEKDHNKQQKQMQKKNTTDKSLKTEKKDSNQISNCDSLQNSYNNSNQNNSNSNNSNLDSNISEIDAQDQENLSDIMEEGTFSSQEQEDEQIDQEEINIQIDDCLQKYASSQKSVDMVINLAQLIGLADQEQSLNFAQQQYQPNKPDSFLLKKYIFNSIFKNGELATKEQILEFVQADPYDLDYISRILRSVPFCLKIEDIKQEELENEFSRGNSYIWGLLNEILDKKVVQTQYFSNFYFKRMHYDHFFVKDKNEFLEQQYIIKLLQHTYKEKFEKEQQIEKKNEKKQQNYINLENSQNSSFSKQSHEYFEKDIYYNQMQKNFLQGLTPIQVRRAKIEIENQFSDIQDYLKNKIEVFQKIFVNEPPCQFQIFFTPLLQE</sequence>
<evidence type="ECO:0000313" key="4">
    <source>
        <dbReference type="Proteomes" id="UP000054937"/>
    </source>
</evidence>
<evidence type="ECO:0000313" key="3">
    <source>
        <dbReference type="EMBL" id="KRX08175.1"/>
    </source>
</evidence>
<comment type="caution">
    <text evidence="3">The sequence shown here is derived from an EMBL/GenBank/DDBJ whole genome shotgun (WGS) entry which is preliminary data.</text>
</comment>
<reference evidence="3 4" key="1">
    <citation type="journal article" date="2015" name="Sci. Rep.">
        <title>Genome of the facultative scuticociliatosis pathogen Pseudocohnilembus persalinus provides insight into its virulence through horizontal gene transfer.</title>
        <authorList>
            <person name="Xiong J."/>
            <person name="Wang G."/>
            <person name="Cheng J."/>
            <person name="Tian M."/>
            <person name="Pan X."/>
            <person name="Warren A."/>
            <person name="Jiang C."/>
            <person name="Yuan D."/>
            <person name="Miao W."/>
        </authorList>
    </citation>
    <scope>NUCLEOTIDE SEQUENCE [LARGE SCALE GENOMIC DNA]</scope>
    <source>
        <strain evidence="3">36N120E</strain>
    </source>
</reference>
<keyword evidence="4" id="KW-1185">Reference proteome</keyword>
<feature type="region of interest" description="Disordered" evidence="2">
    <location>
        <begin position="233"/>
        <end position="291"/>
    </location>
</feature>
<dbReference type="AlphaFoldDB" id="A0A0V0R0U3"/>
<feature type="compositionally biased region" description="Low complexity" evidence="2">
    <location>
        <begin position="268"/>
        <end position="291"/>
    </location>
</feature>